<evidence type="ECO:0000256" key="2">
    <source>
        <dbReference type="ARBA" id="ARBA00023009"/>
    </source>
</evidence>
<evidence type="ECO:0000256" key="4">
    <source>
        <dbReference type="SAM" id="MobiDB-lite"/>
    </source>
</evidence>
<keyword evidence="1" id="KW-0118">Viral capsid assembly</keyword>
<evidence type="ECO:0000256" key="1">
    <source>
        <dbReference type="ARBA" id="ARBA00022950"/>
    </source>
</evidence>
<organism evidence="5">
    <name type="scientific">uncultured Caudovirales phage</name>
    <dbReference type="NCBI Taxonomy" id="2100421"/>
    <lineage>
        <taxon>Viruses</taxon>
        <taxon>Duplodnaviria</taxon>
        <taxon>Heunggongvirae</taxon>
        <taxon>Uroviricota</taxon>
        <taxon>Caudoviricetes</taxon>
        <taxon>Peduoviridae</taxon>
        <taxon>Maltschvirus</taxon>
        <taxon>Maltschvirus maltsch</taxon>
    </lineage>
</organism>
<keyword evidence="1" id="KW-1188">Viral release from host cell</keyword>
<dbReference type="InterPro" id="IPR006944">
    <property type="entry name" value="Phage/GTA_portal"/>
</dbReference>
<keyword evidence="2" id="KW-1160">Virus entry into host cell</keyword>
<accession>A0A6J7WL93</accession>
<keyword evidence="2" id="KW-1171">Viral genome ejection through host cell envelope</keyword>
<dbReference type="Pfam" id="PF04860">
    <property type="entry name" value="Phage_portal"/>
    <property type="match status" value="1"/>
</dbReference>
<keyword evidence="3" id="KW-0231">Viral genome packaging</keyword>
<keyword evidence="2" id="KW-1162">Viral penetration into host cytoplasm</keyword>
<dbReference type="NCBIfam" id="TIGR01537">
    <property type="entry name" value="portal_HK97"/>
    <property type="match status" value="1"/>
</dbReference>
<evidence type="ECO:0000313" key="5">
    <source>
        <dbReference type="EMBL" id="CAB5218600.1"/>
    </source>
</evidence>
<feature type="region of interest" description="Disordered" evidence="4">
    <location>
        <begin position="377"/>
        <end position="399"/>
    </location>
</feature>
<protein>
    <submittedName>
        <fullName evidence="5">COG4695 Phage-related protein</fullName>
    </submittedName>
</protein>
<feature type="compositionally biased region" description="Basic and acidic residues" evidence="4">
    <location>
        <begin position="390"/>
        <end position="399"/>
    </location>
</feature>
<name>A0A6J7WL93_9CAUD</name>
<reference evidence="5" key="1">
    <citation type="submission" date="2020-05" db="EMBL/GenBank/DDBJ databases">
        <authorList>
            <person name="Chiriac C."/>
            <person name="Salcher M."/>
            <person name="Ghai R."/>
            <person name="Kavagutti S V."/>
        </authorList>
    </citation>
    <scope>NUCLEOTIDE SEQUENCE</scope>
</reference>
<gene>
    <name evidence="5" type="ORF">UFOVP218_35</name>
</gene>
<dbReference type="EMBL" id="LR798261">
    <property type="protein sequence ID" value="CAB5218600.1"/>
    <property type="molecule type" value="Genomic_DNA"/>
</dbReference>
<sequence>MSWIDTTKDWIVTKLNPAQGRIAQGEGVIVPTDAVITYQQAFRKLESVNRSVNMLVSACASMDYDVKDKVTEGVVNGVRQKTLVNLLNVKPNPYQSAQEFRQAIFTDLILEGNVFIYYDGVYMYHLPSINVQILTDTQTFIQGYRYQGTIQFKESDIFHFRDINSHSIYRGASRLESAQRSISTLYSMQQFQEQFFENGAVFGLVLTSDNTLSQVAKDKTIAYWLQKYSAKNGGKKPIILDSGLTPHPISNQNFKDMDFDVSIKTHSEMIMQAIGVPPILLAGGNNANITPNLRLFYLETVLPVIRKFVSALERYYGYDVEAITSSVSALQPELKDQAAYYSTLVNAGIITANEARTELRYPTMSGHDEIRIPANIAGSAADPSLGGKPPGDKPTENQQ</sequence>
<dbReference type="InterPro" id="IPR006427">
    <property type="entry name" value="Portal_HK97"/>
</dbReference>
<evidence type="ECO:0000256" key="3">
    <source>
        <dbReference type="ARBA" id="ARBA00023219"/>
    </source>
</evidence>
<proteinExistence type="predicted"/>